<evidence type="ECO:0000313" key="9">
    <source>
        <dbReference type="Proteomes" id="UP000054560"/>
    </source>
</evidence>
<dbReference type="STRING" id="667725.A0A0L0G9M7"/>
<accession>A0A0L0G9M7</accession>
<organism evidence="8 9">
    <name type="scientific">Sphaeroforma arctica JP610</name>
    <dbReference type="NCBI Taxonomy" id="667725"/>
    <lineage>
        <taxon>Eukaryota</taxon>
        <taxon>Ichthyosporea</taxon>
        <taxon>Ichthyophonida</taxon>
        <taxon>Sphaeroforma</taxon>
    </lineage>
</organism>
<evidence type="ECO:0000256" key="3">
    <source>
        <dbReference type="ARBA" id="ARBA00022605"/>
    </source>
</evidence>
<keyword evidence="3" id="KW-0028">Amino-acid biosynthesis</keyword>
<sequence>MSAVVRLSYRKYIISIQNTQSTARAHGNIRSHFNRTSYNALAQVSITRRTMSSSVSRATNTAGKQNTLYGEIRPSALVDLPTLSKAVSEELGSAYEVRIVAKCEHLHPTGSVKERAASYLITTSERSGKLQPGGTLVQGTGGNTGISMAMIAASKGYKCYITIPENISTDKIGMLKMLGAEVESCPCVPFGDERHYMERAKKYAAETPGAVLPDQFENLANSAAHFDTTGPEIWSQLGGGKGGVNAQLDGFVCAAGTGGTIAGVSRYLKMQCVMNSYEKHNPHQKSVATYLIDPTGSGLKCFVEDGVFASSGSCFIDGIGISRETANFKTASVDGAFRGNDTEAVEMAHFLLRNEGLFVGPSAALNCVGAVKLVRRLAKQWPTTKGASTVHEGAEAKIPITVCTILCDSGERYRATTFNSEWLEEKGLTPTFEGRDISFVKQE</sequence>
<dbReference type="Proteomes" id="UP000054560">
    <property type="component" value="Unassembled WGS sequence"/>
</dbReference>
<dbReference type="eggNOG" id="KOG1481">
    <property type="taxonomic scope" value="Eukaryota"/>
</dbReference>
<dbReference type="InterPro" id="IPR050214">
    <property type="entry name" value="Cys_Synth/Cystath_Beta-Synth"/>
</dbReference>
<evidence type="ECO:0000256" key="6">
    <source>
        <dbReference type="ARBA" id="ARBA00023192"/>
    </source>
</evidence>
<dbReference type="Gene3D" id="3.40.50.1100">
    <property type="match status" value="2"/>
</dbReference>
<feature type="domain" description="Tryptophan synthase beta chain-like PALP" evidence="7">
    <location>
        <begin position="72"/>
        <end position="376"/>
    </location>
</feature>
<evidence type="ECO:0000256" key="4">
    <source>
        <dbReference type="ARBA" id="ARBA00022679"/>
    </source>
</evidence>
<comment type="cofactor">
    <cofactor evidence="1">
        <name>pyridoxal 5'-phosphate</name>
        <dbReference type="ChEBI" id="CHEBI:597326"/>
    </cofactor>
</comment>
<dbReference type="InterPro" id="IPR036052">
    <property type="entry name" value="TrpB-like_PALP_sf"/>
</dbReference>
<dbReference type="InterPro" id="IPR001216">
    <property type="entry name" value="P-phosphate_BS"/>
</dbReference>
<keyword evidence="4" id="KW-0808">Transferase</keyword>
<keyword evidence="5" id="KW-0663">Pyridoxal phosphate</keyword>
<dbReference type="GO" id="GO:0006535">
    <property type="term" value="P:cysteine biosynthetic process from serine"/>
    <property type="evidence" value="ECO:0007669"/>
    <property type="project" value="InterPro"/>
</dbReference>
<evidence type="ECO:0000256" key="2">
    <source>
        <dbReference type="ARBA" id="ARBA00007103"/>
    </source>
</evidence>
<comment type="similarity">
    <text evidence="2">Belongs to the cysteine synthase/cystathionine beta-synthase family.</text>
</comment>
<name>A0A0L0G9M7_9EUKA</name>
<evidence type="ECO:0000256" key="1">
    <source>
        <dbReference type="ARBA" id="ARBA00001933"/>
    </source>
</evidence>
<dbReference type="GeneID" id="25902620"/>
<dbReference type="AlphaFoldDB" id="A0A0L0G9M7"/>
<reference evidence="8 9" key="1">
    <citation type="submission" date="2011-02" db="EMBL/GenBank/DDBJ databases">
        <title>The Genome Sequence of Sphaeroforma arctica JP610.</title>
        <authorList>
            <consortium name="The Broad Institute Genome Sequencing Platform"/>
            <person name="Russ C."/>
            <person name="Cuomo C."/>
            <person name="Young S.K."/>
            <person name="Zeng Q."/>
            <person name="Gargeya S."/>
            <person name="Alvarado L."/>
            <person name="Berlin A."/>
            <person name="Chapman S.B."/>
            <person name="Chen Z."/>
            <person name="Freedman E."/>
            <person name="Gellesch M."/>
            <person name="Goldberg J."/>
            <person name="Griggs A."/>
            <person name="Gujja S."/>
            <person name="Heilman E."/>
            <person name="Heiman D."/>
            <person name="Howarth C."/>
            <person name="Mehta T."/>
            <person name="Neiman D."/>
            <person name="Pearson M."/>
            <person name="Roberts A."/>
            <person name="Saif S."/>
            <person name="Shea T."/>
            <person name="Shenoy N."/>
            <person name="Sisk P."/>
            <person name="Stolte C."/>
            <person name="Sykes S."/>
            <person name="White J."/>
            <person name="Yandava C."/>
            <person name="Burger G."/>
            <person name="Gray M.W."/>
            <person name="Holland P.W.H."/>
            <person name="King N."/>
            <person name="Lang F.B.F."/>
            <person name="Roger A.J."/>
            <person name="Ruiz-Trillo I."/>
            <person name="Haas B."/>
            <person name="Nusbaum C."/>
            <person name="Birren B."/>
        </authorList>
    </citation>
    <scope>NUCLEOTIDE SEQUENCE [LARGE SCALE GENOMIC DNA]</scope>
    <source>
        <strain evidence="8 9">JP610</strain>
    </source>
</reference>
<keyword evidence="6" id="KW-0198">Cysteine biosynthesis</keyword>
<dbReference type="PROSITE" id="PS00901">
    <property type="entry name" value="CYS_SYNTHASE"/>
    <property type="match status" value="1"/>
</dbReference>
<dbReference type="SUPFAM" id="SSF53686">
    <property type="entry name" value="Tryptophan synthase beta subunit-like PLP-dependent enzymes"/>
    <property type="match status" value="1"/>
</dbReference>
<dbReference type="CDD" id="cd01561">
    <property type="entry name" value="CBS_like"/>
    <property type="match status" value="1"/>
</dbReference>
<dbReference type="RefSeq" id="XP_014159607.1">
    <property type="nucleotide sequence ID" value="XM_014304132.1"/>
</dbReference>
<dbReference type="Pfam" id="PF00291">
    <property type="entry name" value="PALP"/>
    <property type="match status" value="1"/>
</dbReference>
<dbReference type="EMBL" id="KQ241688">
    <property type="protein sequence ID" value="KNC85705.1"/>
    <property type="molecule type" value="Genomic_DNA"/>
</dbReference>
<evidence type="ECO:0000259" key="7">
    <source>
        <dbReference type="Pfam" id="PF00291"/>
    </source>
</evidence>
<keyword evidence="9" id="KW-1185">Reference proteome</keyword>
<evidence type="ECO:0000256" key="5">
    <source>
        <dbReference type="ARBA" id="ARBA00022898"/>
    </source>
</evidence>
<protein>
    <recommendedName>
        <fullName evidence="7">Tryptophan synthase beta chain-like PALP domain-containing protein</fullName>
    </recommendedName>
</protein>
<dbReference type="GO" id="GO:0016740">
    <property type="term" value="F:transferase activity"/>
    <property type="evidence" value="ECO:0007669"/>
    <property type="project" value="UniProtKB-KW"/>
</dbReference>
<proteinExistence type="inferred from homology"/>
<dbReference type="FunFam" id="3.40.50.1100:FF:000016">
    <property type="entry name" value="Cysteine synthase A"/>
    <property type="match status" value="1"/>
</dbReference>
<dbReference type="PANTHER" id="PTHR10314">
    <property type="entry name" value="CYSTATHIONINE BETA-SYNTHASE"/>
    <property type="match status" value="1"/>
</dbReference>
<evidence type="ECO:0000313" key="8">
    <source>
        <dbReference type="EMBL" id="KNC85705.1"/>
    </source>
</evidence>
<gene>
    <name evidence="8" type="ORF">SARC_02116</name>
</gene>
<dbReference type="OrthoDB" id="10259545at2759"/>
<dbReference type="InterPro" id="IPR001926">
    <property type="entry name" value="TrpB-like_PALP"/>
</dbReference>